<dbReference type="AlphaFoldDB" id="A0A1G2QYP8"/>
<sequence length="295" mass="32772">MIPQTFQDEVDKYSVLIVEGRGSAERQEDAVLAFPPVFGVLDGVSNVYTPDIGPALIDGRSTGQVPRDVALKLLPKLINQGKHSLKELFLAVNTGIARRFAQAGLCTKHPDEIGGACFAVASIGPKTVEILQGADSFALWKLKDGTSGATPNQLYQADWVEDQIVAWLLKQHNGNRSKMWKTYSPNFFAPRVRKFANGPGGYALLNGSPEVAKYWNSFSLPRRNLQTLLLFTDGLVPREQTASPELLVSWTLERYRKGGIQKIRKAAWELEEAHKAETYIDHPEYSMVAIEFLQT</sequence>
<comment type="caution">
    <text evidence="1">The sequence shown here is derived from an EMBL/GenBank/DDBJ whole genome shotgun (WGS) entry which is preliminary data.</text>
</comment>
<proteinExistence type="predicted"/>
<organism evidence="1 2">
    <name type="scientific">Candidatus Wildermuthbacteria bacterium RIFCSPHIGHO2_01_FULL_49_22b</name>
    <dbReference type="NCBI Taxonomy" id="1802448"/>
    <lineage>
        <taxon>Bacteria</taxon>
        <taxon>Candidatus Wildermuthiibacteriota</taxon>
    </lineage>
</organism>
<dbReference type="Proteomes" id="UP000178065">
    <property type="component" value="Unassembled WGS sequence"/>
</dbReference>
<dbReference type="EMBL" id="MHTT01000020">
    <property type="protein sequence ID" value="OHA65112.1"/>
    <property type="molecule type" value="Genomic_DNA"/>
</dbReference>
<evidence type="ECO:0000313" key="1">
    <source>
        <dbReference type="EMBL" id="OHA65112.1"/>
    </source>
</evidence>
<accession>A0A1G2QYP8</accession>
<evidence type="ECO:0000313" key="2">
    <source>
        <dbReference type="Proteomes" id="UP000178065"/>
    </source>
</evidence>
<dbReference type="STRING" id="1802448.A2672_03190"/>
<gene>
    <name evidence="1" type="ORF">A2672_03190</name>
</gene>
<reference evidence="1 2" key="1">
    <citation type="journal article" date="2016" name="Nat. Commun.">
        <title>Thousands of microbial genomes shed light on interconnected biogeochemical processes in an aquifer system.</title>
        <authorList>
            <person name="Anantharaman K."/>
            <person name="Brown C.T."/>
            <person name="Hug L.A."/>
            <person name="Sharon I."/>
            <person name="Castelle C.J."/>
            <person name="Probst A.J."/>
            <person name="Thomas B.C."/>
            <person name="Singh A."/>
            <person name="Wilkins M.J."/>
            <person name="Karaoz U."/>
            <person name="Brodie E.L."/>
            <person name="Williams K.H."/>
            <person name="Hubbard S.S."/>
            <person name="Banfield J.F."/>
        </authorList>
    </citation>
    <scope>NUCLEOTIDE SEQUENCE [LARGE SCALE GENOMIC DNA]</scope>
</reference>
<evidence type="ECO:0008006" key="3">
    <source>
        <dbReference type="Google" id="ProtNLM"/>
    </source>
</evidence>
<name>A0A1G2QYP8_9BACT</name>
<protein>
    <recommendedName>
        <fullName evidence="3">PPM-type phosphatase domain-containing protein</fullName>
    </recommendedName>
</protein>